<dbReference type="AlphaFoldDB" id="A0A9W4U593"/>
<dbReference type="InterPro" id="IPR056196">
    <property type="entry name" value="Mmc1_C"/>
</dbReference>
<evidence type="ECO:0000313" key="3">
    <source>
        <dbReference type="EMBL" id="CAI6297096.1"/>
    </source>
</evidence>
<evidence type="ECO:0000256" key="1">
    <source>
        <dbReference type="SAM" id="MobiDB-lite"/>
    </source>
</evidence>
<sequence>MPPWVGLVPRCTSSCREIAIEQYAHAIRSFNITQLRRPLGLRVRSASTHISPTAINYRPIVPRRNTELYEALQKLGKDAEQFNNLRRLQLALRGLEVEGDAAVTRVAVLGLNSQGGAQRLARLLLADPLGKEEDWEKELNKPTEGDDSAVLIRFGDEHDMHAPNPLYKTISIPSRILGRYNLELLVSTLNVDAGRNLTPTTERPDEAILVPKLRNPSHSGVPVPWPVHKTLIFGEGLDSAIAFGSFWPDNGENTEGLVKVAVNLPPPSEEVEADQEALSTPVNVDVGTEALDSIRDSVQNSLLYERKWFASNLPPLSKWLIDNVETKSISPIKPIHRSLIGSLVDETEANITRADAQQLAILTAPTTTTQEQVNAEMIVYLESWAEKGHEELRDSLDEGFHGRSWKRLAWWKLWWRVDDVGMVLEEIVQRRWLVKTEKDAIYLAGRMSQAGFPEDTLPQLDQQENSAIVLDPVSAETPAQPEPLPTSSSTTPEPHTLQTPTSSTTTTNETNLSTEIKLQVPWPNLISTARTTLLSTTLPPLQSLAQRLLITTLSTTTTSTALSALLYMSIPSLSLFEASAVAVLGLTISLRRMQRVWEDAREEWQRRVREEGRQTLKGVEVDVRDVIGRKGKKVGGVLEDEGVRERKSAREAVVAVREALERLEK</sequence>
<evidence type="ECO:0000259" key="2">
    <source>
        <dbReference type="Pfam" id="PF23868"/>
    </source>
</evidence>
<feature type="compositionally biased region" description="Low complexity" evidence="1">
    <location>
        <begin position="485"/>
        <end position="510"/>
    </location>
</feature>
<dbReference type="EMBL" id="CAOQHR010000002">
    <property type="protein sequence ID" value="CAI6297096.1"/>
    <property type="molecule type" value="Genomic_DNA"/>
</dbReference>
<protein>
    <recommendedName>
        <fullName evidence="2">Mmc1 C-terminal domain-containing protein</fullName>
    </recommendedName>
</protein>
<reference evidence="3" key="1">
    <citation type="submission" date="2023-01" db="EMBL/GenBank/DDBJ databases">
        <authorList>
            <person name="Van Ghelder C."/>
            <person name="Rancurel C."/>
        </authorList>
    </citation>
    <scope>NUCLEOTIDE SEQUENCE</scope>
    <source>
        <strain evidence="3">CNCM I-4278</strain>
    </source>
</reference>
<dbReference type="Proteomes" id="UP001152607">
    <property type="component" value="Unassembled WGS sequence"/>
</dbReference>
<feature type="domain" description="Mmc1 C-terminal" evidence="2">
    <location>
        <begin position="381"/>
        <end position="613"/>
    </location>
</feature>
<accession>A0A9W4U593</accession>
<dbReference type="Pfam" id="PF23868">
    <property type="entry name" value="Mmc1_C"/>
    <property type="match status" value="1"/>
</dbReference>
<organism evidence="3 4">
    <name type="scientific">Periconia digitata</name>
    <dbReference type="NCBI Taxonomy" id="1303443"/>
    <lineage>
        <taxon>Eukaryota</taxon>
        <taxon>Fungi</taxon>
        <taxon>Dikarya</taxon>
        <taxon>Ascomycota</taxon>
        <taxon>Pezizomycotina</taxon>
        <taxon>Dothideomycetes</taxon>
        <taxon>Pleosporomycetidae</taxon>
        <taxon>Pleosporales</taxon>
        <taxon>Massarineae</taxon>
        <taxon>Periconiaceae</taxon>
        <taxon>Periconia</taxon>
    </lineage>
</organism>
<comment type="caution">
    <text evidence="3">The sequence shown here is derived from an EMBL/GenBank/DDBJ whole genome shotgun (WGS) entry which is preliminary data.</text>
</comment>
<name>A0A9W4U593_9PLEO</name>
<dbReference type="OrthoDB" id="5319015at2759"/>
<feature type="region of interest" description="Disordered" evidence="1">
    <location>
        <begin position="476"/>
        <end position="510"/>
    </location>
</feature>
<gene>
    <name evidence="3" type="ORF">PDIGIT_LOCUS2692</name>
</gene>
<evidence type="ECO:0000313" key="4">
    <source>
        <dbReference type="Proteomes" id="UP001152607"/>
    </source>
</evidence>
<dbReference type="Pfam" id="PF23867">
    <property type="entry name" value="Mmc1_N"/>
    <property type="match status" value="1"/>
</dbReference>
<dbReference type="PANTHER" id="PTHR38644:SF1">
    <property type="entry name" value="EXPRESSED PROTEIN"/>
    <property type="match status" value="1"/>
</dbReference>
<proteinExistence type="predicted"/>
<keyword evidence="4" id="KW-1185">Reference proteome</keyword>
<dbReference type="PANTHER" id="PTHR38644">
    <property type="entry name" value="EXPRESSED PROTEIN"/>
    <property type="match status" value="1"/>
</dbReference>